<dbReference type="AlphaFoldDB" id="A0A090RU15"/>
<dbReference type="EMBL" id="BBMR01000002">
    <property type="protein sequence ID" value="GAL18023.1"/>
    <property type="molecule type" value="Genomic_DNA"/>
</dbReference>
<comment type="caution">
    <text evidence="1">The sequence shown here is derived from an EMBL/GenBank/DDBJ whole genome shotgun (WGS) entry which is preliminary data.</text>
</comment>
<accession>A0A090RU15</accession>
<organism evidence="1 2">
    <name type="scientific">Vibrio maritimus</name>
    <dbReference type="NCBI Taxonomy" id="990268"/>
    <lineage>
        <taxon>Bacteria</taxon>
        <taxon>Pseudomonadati</taxon>
        <taxon>Pseudomonadota</taxon>
        <taxon>Gammaproteobacteria</taxon>
        <taxon>Vibrionales</taxon>
        <taxon>Vibrionaceae</taxon>
        <taxon>Vibrio</taxon>
    </lineage>
</organism>
<evidence type="ECO:0000313" key="1">
    <source>
        <dbReference type="EMBL" id="GAL18023.1"/>
    </source>
</evidence>
<evidence type="ECO:0000313" key="2">
    <source>
        <dbReference type="Proteomes" id="UP000029228"/>
    </source>
</evidence>
<dbReference type="Proteomes" id="UP000029228">
    <property type="component" value="Unassembled WGS sequence"/>
</dbReference>
<keyword evidence="2" id="KW-1185">Reference proteome</keyword>
<name>A0A090RU15_9VIBR</name>
<gene>
    <name evidence="1" type="ORF">JCM19235_6576</name>
</gene>
<proteinExistence type="predicted"/>
<reference evidence="1 2" key="1">
    <citation type="submission" date="2014-09" db="EMBL/GenBank/DDBJ databases">
        <title>Vibrio maritimus JCM 19235. (C45) whole genome shotgun sequence.</title>
        <authorList>
            <person name="Sawabe T."/>
            <person name="Meirelles P."/>
            <person name="Nakanishi M."/>
            <person name="Sayaka M."/>
            <person name="Hattori M."/>
            <person name="Ohkuma M."/>
        </authorList>
    </citation>
    <scope>NUCLEOTIDE SEQUENCE [LARGE SCALE GENOMIC DNA]</scope>
    <source>
        <strain evidence="2">JCM19235</strain>
    </source>
</reference>
<protein>
    <submittedName>
        <fullName evidence="1">Uncharacterized protein</fullName>
    </submittedName>
</protein>
<reference evidence="1 2" key="2">
    <citation type="submission" date="2014-09" db="EMBL/GenBank/DDBJ databases">
        <authorList>
            <consortium name="NBRP consortium"/>
            <person name="Sawabe T."/>
            <person name="Meirelles P."/>
            <person name="Nakanishi M."/>
            <person name="Sayaka M."/>
            <person name="Hattori M."/>
            <person name="Ohkuma M."/>
        </authorList>
    </citation>
    <scope>NUCLEOTIDE SEQUENCE [LARGE SCALE GENOMIC DNA]</scope>
    <source>
        <strain evidence="2">JCM19235</strain>
    </source>
</reference>
<sequence length="38" mass="4193">MPSIVLWSAFEVNGTNARDDNANVITFFIIASFTFGLL</sequence>